<dbReference type="Gene3D" id="1.10.10.10">
    <property type="entry name" value="Winged helix-like DNA-binding domain superfamily/Winged helix DNA-binding domain"/>
    <property type="match status" value="1"/>
</dbReference>
<reference evidence="5 6" key="1">
    <citation type="journal article" date="2010" name="Cell Res.">
        <title>Complete genome sequence of the rifamycin SV-producing Amycolatopsis mediterranei U32 revealed its genetic characteristics in phylogeny and metabolism.</title>
        <authorList>
            <person name="Zhao W."/>
            <person name="Zhong Y."/>
            <person name="Yuan H."/>
            <person name="Wang J."/>
            <person name="Zheng H."/>
            <person name="Wang Y."/>
            <person name="Cen X."/>
            <person name="Xu F."/>
            <person name="Bai J."/>
            <person name="Han X."/>
            <person name="Lu G."/>
            <person name="Zhu Y."/>
            <person name="Shao Z."/>
            <person name="Yan H."/>
            <person name="Li C."/>
            <person name="Peng N."/>
            <person name="Zhang Z."/>
            <person name="Zhang Y."/>
            <person name="Lin W."/>
            <person name="Fan Y."/>
            <person name="Qin Z."/>
            <person name="Hu Y."/>
            <person name="Zhu B."/>
            <person name="Wang S."/>
            <person name="Ding X."/>
            <person name="Zhao G.P."/>
        </authorList>
    </citation>
    <scope>NUCLEOTIDE SEQUENCE [LARGE SCALE GENOMIC DNA]</scope>
    <source>
        <strain evidence="6">U-32</strain>
    </source>
</reference>
<feature type="domain" description="HTH luxR-type" evidence="4">
    <location>
        <begin position="787"/>
        <end position="852"/>
    </location>
</feature>
<sequence>MQVVATKLLIPPDRPGTVTRTRLLRLLDVVPAHPVTLVTAPAGFGKTTLVSAWLRDFAGRAAWLTLDEDDDVPGRFLEHLATALAASRTLLDSGTASTPAVMTELVNELVGAERVLVLDDVDVLAEPENLDALTFLVEHCPPGVHLVLLGRTEPDLPLARWRGRGLLAEVGATQLRFTPDEAAGLLTAVAGREVDVDTVGELNRRAEGWAAALQLLGIGLRDGTAAAPSVRLRPGNRYVLDYLAEEVVGRQPADVREFLLRTSVLETLTPSLCDAVTGRSDSDRVIRDLERANLFLTPVDDAGEWHRYHGLFADYLRGELAADVAVECHARAARWFSAEGMPAETIRHAVPGHELGLAVATVREQAEDQVRRGELATLLSWLNRLPEDEVRAHPDLAGFKGWLLYLAGRADEAEAYAAIADAGMGPAAPVLDRAMLRTFQAYLALTHGRPADAAGLATAALDLLGDSTSFFRAAALGVLGQARRLTGDRRGAIEVLRQAVRLGERSGNPLSALEATGYLAPLLYVQGRLREAILLCRDALRAHGGAPMAGLAEVPLGTLLYERDELVEARTHLVDGIARCEQLGTTSYTLLGLRTLARLHHASGRVDAGFEALLAARRQADAAEDYRRARLVVATIAELHLRSGNSAAAEQALAEITRDQPSSSDYEQLTRARLLIARGSPTAALDVLGVIEDRARAEGRDGSLVAILVVSALARRGEPARELLARAVEIAAPDGYRRTFLDEGPALVPLVKDVRATVPEFVTDLLSRSRGAPAGPARGSELRTVEGVGVVETLTETQRRILGLIATGMSNRQVADKLFITVGTTKWHLNQIFGRLQARNRTEAVARARELNLL</sequence>
<dbReference type="InterPro" id="IPR036388">
    <property type="entry name" value="WH-like_DNA-bd_sf"/>
</dbReference>
<gene>
    <name evidence="5" type="primary">malT</name>
    <name evidence="5" type="ordered locus">AMED_6468</name>
</gene>
<evidence type="ECO:0000259" key="4">
    <source>
        <dbReference type="PROSITE" id="PS50043"/>
    </source>
</evidence>
<dbReference type="KEGG" id="amd:AMED_6468"/>
<dbReference type="InterPro" id="IPR041617">
    <property type="entry name" value="TPR_MalT"/>
</dbReference>
<dbReference type="InterPro" id="IPR016032">
    <property type="entry name" value="Sig_transdc_resp-reg_C-effctor"/>
</dbReference>
<keyword evidence="3" id="KW-0804">Transcription</keyword>
<dbReference type="GO" id="GO:0003677">
    <property type="term" value="F:DNA binding"/>
    <property type="evidence" value="ECO:0007669"/>
    <property type="project" value="UniProtKB-KW"/>
</dbReference>
<dbReference type="Pfam" id="PF25873">
    <property type="entry name" value="WHD_MalT"/>
    <property type="match status" value="1"/>
</dbReference>
<dbReference type="PRINTS" id="PR00038">
    <property type="entry name" value="HTHLUXR"/>
</dbReference>
<dbReference type="HOGENOM" id="CLU_006325_2_0_11"/>
<dbReference type="AlphaFoldDB" id="A0A0H3DEY3"/>
<dbReference type="EMBL" id="CP002000">
    <property type="protein sequence ID" value="ADJ48199.1"/>
    <property type="molecule type" value="Genomic_DNA"/>
</dbReference>
<dbReference type="Gene3D" id="3.40.50.300">
    <property type="entry name" value="P-loop containing nucleotide triphosphate hydrolases"/>
    <property type="match status" value="1"/>
</dbReference>
<evidence type="ECO:0000313" key="6">
    <source>
        <dbReference type="Proteomes" id="UP000000328"/>
    </source>
</evidence>
<dbReference type="InterPro" id="IPR011990">
    <property type="entry name" value="TPR-like_helical_dom_sf"/>
</dbReference>
<evidence type="ECO:0000256" key="1">
    <source>
        <dbReference type="ARBA" id="ARBA00023015"/>
    </source>
</evidence>
<keyword evidence="2" id="KW-0238">DNA-binding</keyword>
<proteinExistence type="predicted"/>
<dbReference type="RefSeq" id="WP_013228248.1">
    <property type="nucleotide sequence ID" value="NC_014318.1"/>
</dbReference>
<dbReference type="Proteomes" id="UP000000328">
    <property type="component" value="Chromosome"/>
</dbReference>
<dbReference type="PROSITE" id="PS50043">
    <property type="entry name" value="HTH_LUXR_2"/>
    <property type="match status" value="1"/>
</dbReference>
<dbReference type="Pfam" id="PF17874">
    <property type="entry name" value="TPR_MalT"/>
    <property type="match status" value="1"/>
</dbReference>
<dbReference type="InterPro" id="IPR027417">
    <property type="entry name" value="P-loop_NTPase"/>
</dbReference>
<dbReference type="CDD" id="cd06170">
    <property type="entry name" value="LuxR_C_like"/>
    <property type="match status" value="1"/>
</dbReference>
<keyword evidence="1" id="KW-0805">Transcription regulation</keyword>
<dbReference type="eggNOG" id="COG2909">
    <property type="taxonomic scope" value="Bacteria"/>
</dbReference>
<evidence type="ECO:0000313" key="5">
    <source>
        <dbReference type="EMBL" id="ADJ48199.1"/>
    </source>
</evidence>
<dbReference type="SUPFAM" id="SSF52540">
    <property type="entry name" value="P-loop containing nucleoside triphosphate hydrolases"/>
    <property type="match status" value="1"/>
</dbReference>
<protein>
    <submittedName>
        <fullName evidence="5">LuxR family transcriptional regulator</fullName>
    </submittedName>
</protein>
<dbReference type="GO" id="GO:0006355">
    <property type="term" value="P:regulation of DNA-templated transcription"/>
    <property type="evidence" value="ECO:0007669"/>
    <property type="project" value="InterPro"/>
</dbReference>
<dbReference type="SUPFAM" id="SSF46894">
    <property type="entry name" value="C-terminal effector domain of the bipartite response regulators"/>
    <property type="match status" value="1"/>
</dbReference>
<evidence type="ECO:0000256" key="3">
    <source>
        <dbReference type="ARBA" id="ARBA00023163"/>
    </source>
</evidence>
<organism evidence="5 6">
    <name type="scientific">Amycolatopsis mediterranei (strain U-32)</name>
    <dbReference type="NCBI Taxonomy" id="749927"/>
    <lineage>
        <taxon>Bacteria</taxon>
        <taxon>Bacillati</taxon>
        <taxon>Actinomycetota</taxon>
        <taxon>Actinomycetes</taxon>
        <taxon>Pseudonocardiales</taxon>
        <taxon>Pseudonocardiaceae</taxon>
        <taxon>Amycolatopsis</taxon>
    </lineage>
</organism>
<dbReference type="OrthoDB" id="134985at2"/>
<dbReference type="Gene3D" id="1.25.40.10">
    <property type="entry name" value="Tetratricopeptide repeat domain"/>
    <property type="match status" value="1"/>
</dbReference>
<dbReference type="PANTHER" id="PTHR44688:SF16">
    <property type="entry name" value="DNA-BINDING TRANSCRIPTIONAL ACTIVATOR DEVR_DOSR"/>
    <property type="match status" value="1"/>
</dbReference>
<dbReference type="PATRIC" id="fig|749927.5.peg.6724"/>
<accession>A0A0H3DEY3</accession>
<dbReference type="PANTHER" id="PTHR44688">
    <property type="entry name" value="DNA-BINDING TRANSCRIPTIONAL ACTIVATOR DEVR_DOSR"/>
    <property type="match status" value="1"/>
</dbReference>
<dbReference type="Pfam" id="PF00196">
    <property type="entry name" value="GerE"/>
    <property type="match status" value="1"/>
</dbReference>
<dbReference type="InterPro" id="IPR059106">
    <property type="entry name" value="WHD_MalT"/>
</dbReference>
<evidence type="ECO:0000256" key="2">
    <source>
        <dbReference type="ARBA" id="ARBA00023125"/>
    </source>
</evidence>
<dbReference type="SMART" id="SM00421">
    <property type="entry name" value="HTH_LUXR"/>
    <property type="match status" value="1"/>
</dbReference>
<dbReference type="InterPro" id="IPR000792">
    <property type="entry name" value="Tscrpt_reg_LuxR_C"/>
</dbReference>
<name>A0A0H3DEY3_AMYMU</name>
<dbReference type="SUPFAM" id="SSF48452">
    <property type="entry name" value="TPR-like"/>
    <property type="match status" value="1"/>
</dbReference>